<dbReference type="EMBL" id="JASBWT010000033">
    <property type="protein sequence ID" value="KAJ9093082.1"/>
    <property type="molecule type" value="Genomic_DNA"/>
</dbReference>
<name>A0ACC2V1G3_9TREE</name>
<reference evidence="1" key="1">
    <citation type="submission" date="2023-04" db="EMBL/GenBank/DDBJ databases">
        <title>Draft Genome sequencing of Naganishia species isolated from polar environments using Oxford Nanopore Technology.</title>
        <authorList>
            <person name="Leo P."/>
            <person name="Venkateswaran K."/>
        </authorList>
    </citation>
    <scope>NUCLEOTIDE SEQUENCE</scope>
    <source>
        <strain evidence="1">MNA-CCFEE 5423</strain>
    </source>
</reference>
<proteinExistence type="predicted"/>
<evidence type="ECO:0000313" key="1">
    <source>
        <dbReference type="EMBL" id="KAJ9093082.1"/>
    </source>
</evidence>
<evidence type="ECO:0000313" key="2">
    <source>
        <dbReference type="Proteomes" id="UP001227268"/>
    </source>
</evidence>
<sequence>MLHLRLACAPTSFPSRIDTTSSSSNWQLALLLALWILCYYALSRVLRAYDFISFQKWSGGDRGSLESLGITAAALGRLLTSYSEESDQVHVDVTTTIRFIPDHLEPRDSNDGRDSGPVAFHPETLEQVISINDDRSPVHACDFAYRHDSETRTEFNEEEITAGQTTTPVGHTTPVGVTSSTGKLLADALNLAFRPPSAQSNNTSPSESRPSNESSLYSGSAQANTSSSETGGLPRSTGMEALLRRIGPPVSGNSTSFDTEESDTEVDGKEGETEVTRYRVRPYRGCRGSGAQKREERRQQREAAELRDDA</sequence>
<accession>A0ACC2V1G3</accession>
<dbReference type="Proteomes" id="UP001227268">
    <property type="component" value="Unassembled WGS sequence"/>
</dbReference>
<protein>
    <submittedName>
        <fullName evidence="1">Uncharacterized protein</fullName>
    </submittedName>
</protein>
<keyword evidence="2" id="KW-1185">Reference proteome</keyword>
<comment type="caution">
    <text evidence="1">The sequence shown here is derived from an EMBL/GenBank/DDBJ whole genome shotgun (WGS) entry which is preliminary data.</text>
</comment>
<organism evidence="1 2">
    <name type="scientific">Naganishia friedmannii</name>
    <dbReference type="NCBI Taxonomy" id="89922"/>
    <lineage>
        <taxon>Eukaryota</taxon>
        <taxon>Fungi</taxon>
        <taxon>Dikarya</taxon>
        <taxon>Basidiomycota</taxon>
        <taxon>Agaricomycotina</taxon>
        <taxon>Tremellomycetes</taxon>
        <taxon>Filobasidiales</taxon>
        <taxon>Filobasidiaceae</taxon>
        <taxon>Naganishia</taxon>
    </lineage>
</organism>
<gene>
    <name evidence="1" type="ORF">QFC21_006578</name>
</gene>